<dbReference type="CDD" id="cd02440">
    <property type="entry name" value="AdoMet_MTases"/>
    <property type="match status" value="1"/>
</dbReference>
<evidence type="ECO:0000256" key="2">
    <source>
        <dbReference type="ARBA" id="ARBA00022603"/>
    </source>
</evidence>
<evidence type="ECO:0000313" key="5">
    <source>
        <dbReference type="EMBL" id="KAJ9156036.1"/>
    </source>
</evidence>
<protein>
    <submittedName>
        <fullName evidence="5">S-adenosyl-L-methionine-dependent methyltransferase</fullName>
    </submittedName>
</protein>
<dbReference type="Pfam" id="PF05724">
    <property type="entry name" value="TPMT"/>
    <property type="match status" value="1"/>
</dbReference>
<organism evidence="5 6">
    <name type="scientific">Pleurostoma richardsiae</name>
    <dbReference type="NCBI Taxonomy" id="41990"/>
    <lineage>
        <taxon>Eukaryota</taxon>
        <taxon>Fungi</taxon>
        <taxon>Dikarya</taxon>
        <taxon>Ascomycota</taxon>
        <taxon>Pezizomycotina</taxon>
        <taxon>Sordariomycetes</taxon>
        <taxon>Sordariomycetidae</taxon>
        <taxon>Calosphaeriales</taxon>
        <taxon>Pleurostomataceae</taxon>
        <taxon>Pleurostoma</taxon>
    </lineage>
</organism>
<keyword evidence="3" id="KW-0808">Transferase</keyword>
<dbReference type="AlphaFoldDB" id="A0AA38VPE0"/>
<dbReference type="PANTHER" id="PTHR32183:SF6">
    <property type="entry name" value="CYSTEINE SULFINATE DESULFINASE_CYSTEINE DESULFURASE AND RELATED ENZYMES"/>
    <property type="match status" value="1"/>
</dbReference>
<evidence type="ECO:0000256" key="1">
    <source>
        <dbReference type="ARBA" id="ARBA00022553"/>
    </source>
</evidence>
<dbReference type="Proteomes" id="UP001174694">
    <property type="component" value="Unassembled WGS sequence"/>
</dbReference>
<keyword evidence="2 5" id="KW-0489">Methyltransferase</keyword>
<dbReference type="InterPro" id="IPR029063">
    <property type="entry name" value="SAM-dependent_MTases_sf"/>
</dbReference>
<dbReference type="InterPro" id="IPR008854">
    <property type="entry name" value="TPMT"/>
</dbReference>
<name>A0AA38VPE0_9PEZI</name>
<proteinExistence type="predicted"/>
<evidence type="ECO:0000313" key="6">
    <source>
        <dbReference type="Proteomes" id="UP001174694"/>
    </source>
</evidence>
<evidence type="ECO:0000256" key="4">
    <source>
        <dbReference type="ARBA" id="ARBA00022691"/>
    </source>
</evidence>
<dbReference type="GO" id="GO:0032259">
    <property type="term" value="P:methylation"/>
    <property type="evidence" value="ECO:0007669"/>
    <property type="project" value="UniProtKB-KW"/>
</dbReference>
<dbReference type="GO" id="GO:0008757">
    <property type="term" value="F:S-adenosylmethionine-dependent methyltransferase activity"/>
    <property type="evidence" value="ECO:0007669"/>
    <property type="project" value="InterPro"/>
</dbReference>
<sequence>MPDFVVGRLAETFKGADIAEHGRKWDSLWKDSYTPWDRGEPSMALADVLAEQPDLFGGGLPSPGHRKTALVPGCGRGYDVRLLSAFGYDAYGLDFSEGAIKEAQEVQKKGADDEVYRPRKGVEEAGKITWLTGDFFKDDFLKEAGVEEFDLIFDYTFFCALPLSARPAWARRMSELLKPDGRLICLEFPSTKPPSTGGPPFGVTPGAYVAHLSHPGEEVPYDEDGGVDVDKLGRRSGYALERIAHLTPARTHRAGYAEDGTVDDRVSVWKHYVARPASLRYGR</sequence>
<accession>A0AA38VPE0</accession>
<reference evidence="5" key="1">
    <citation type="submission" date="2022-07" db="EMBL/GenBank/DDBJ databases">
        <title>Fungi with potential for degradation of polypropylene.</title>
        <authorList>
            <person name="Gostincar C."/>
        </authorList>
    </citation>
    <scope>NUCLEOTIDE SEQUENCE</scope>
    <source>
        <strain evidence="5">EXF-13308</strain>
    </source>
</reference>
<keyword evidence="4" id="KW-0949">S-adenosyl-L-methionine</keyword>
<dbReference type="EMBL" id="JANBVO010000002">
    <property type="protein sequence ID" value="KAJ9156036.1"/>
    <property type="molecule type" value="Genomic_DNA"/>
</dbReference>
<keyword evidence="1" id="KW-0597">Phosphoprotein</keyword>
<evidence type="ECO:0000256" key="3">
    <source>
        <dbReference type="ARBA" id="ARBA00022679"/>
    </source>
</evidence>
<keyword evidence="6" id="KW-1185">Reference proteome</keyword>
<comment type="caution">
    <text evidence="5">The sequence shown here is derived from an EMBL/GenBank/DDBJ whole genome shotgun (WGS) entry which is preliminary data.</text>
</comment>
<dbReference type="Gene3D" id="3.40.50.150">
    <property type="entry name" value="Vaccinia Virus protein VP39"/>
    <property type="match status" value="1"/>
</dbReference>
<dbReference type="SUPFAM" id="SSF53335">
    <property type="entry name" value="S-adenosyl-L-methionine-dependent methyltransferases"/>
    <property type="match status" value="1"/>
</dbReference>
<dbReference type="PROSITE" id="PS51585">
    <property type="entry name" value="SAM_MT_TPMT"/>
    <property type="match status" value="1"/>
</dbReference>
<gene>
    <name evidence="5" type="ORF">NKR23_g1338</name>
</gene>
<dbReference type="PANTHER" id="PTHR32183">
    <property type="match status" value="1"/>
</dbReference>